<keyword evidence="5 8" id="KW-0573">Peptidoglycan synthesis</keyword>
<dbReference type="PIRSF" id="PIRSF002869">
    <property type="entry name" value="MviN"/>
    <property type="match status" value="1"/>
</dbReference>
<feature type="transmembrane region" description="Helical" evidence="9">
    <location>
        <begin position="151"/>
        <end position="170"/>
    </location>
</feature>
<accession>K0J5F8</accession>
<keyword evidence="8" id="KW-0961">Cell wall biogenesis/degradation</keyword>
<evidence type="ECO:0000256" key="4">
    <source>
        <dbReference type="ARBA" id="ARBA00022960"/>
    </source>
</evidence>
<keyword evidence="3 9" id="KW-0812">Transmembrane</keyword>
<dbReference type="GO" id="GO:0071555">
    <property type="term" value="P:cell wall organization"/>
    <property type="evidence" value="ECO:0007669"/>
    <property type="project" value="UniProtKB-UniRule"/>
</dbReference>
<dbReference type="RefSeq" id="WP_015010752.1">
    <property type="nucleotide sequence ID" value="NC_018704.1"/>
</dbReference>
<feature type="transmembrane region" description="Helical" evidence="9">
    <location>
        <begin position="46"/>
        <end position="65"/>
    </location>
</feature>
<evidence type="ECO:0000313" key="10">
    <source>
        <dbReference type="EMBL" id="BAM48166.1"/>
    </source>
</evidence>
<evidence type="ECO:0000256" key="9">
    <source>
        <dbReference type="SAM" id="Phobius"/>
    </source>
</evidence>
<keyword evidence="6 9" id="KW-1133">Transmembrane helix</keyword>
<feature type="transmembrane region" description="Helical" evidence="9">
    <location>
        <begin position="393"/>
        <end position="414"/>
    </location>
</feature>
<keyword evidence="4 8" id="KW-0133">Cell shape</keyword>
<feature type="transmembrane region" description="Helical" evidence="9">
    <location>
        <begin position="452"/>
        <end position="470"/>
    </location>
</feature>
<name>K0J5F8_AMPXN</name>
<keyword evidence="8" id="KW-0813">Transport</keyword>
<feature type="transmembrane region" description="Helical" evidence="9">
    <location>
        <begin position="297"/>
        <end position="322"/>
    </location>
</feature>
<dbReference type="GO" id="GO:0009252">
    <property type="term" value="P:peptidoglycan biosynthetic process"/>
    <property type="evidence" value="ECO:0007669"/>
    <property type="project" value="UniProtKB-UniRule"/>
</dbReference>
<comment type="subcellular location">
    <subcellularLocation>
        <location evidence="1">Cell membrane</location>
        <topology evidence="1">Multi-pass membrane protein</topology>
    </subcellularLocation>
</comment>
<dbReference type="GO" id="GO:0015648">
    <property type="term" value="F:lipid-linked peptidoglycan transporter activity"/>
    <property type="evidence" value="ECO:0007669"/>
    <property type="project" value="UniProtKB-UniRule"/>
</dbReference>
<dbReference type="GO" id="GO:0008360">
    <property type="term" value="P:regulation of cell shape"/>
    <property type="evidence" value="ECO:0007669"/>
    <property type="project" value="UniProtKB-UniRule"/>
</dbReference>
<dbReference type="InterPro" id="IPR051050">
    <property type="entry name" value="Lipid_II_flippase_MurJ/MviN"/>
</dbReference>
<dbReference type="KEGG" id="axl:AXY_20340"/>
<evidence type="ECO:0000256" key="6">
    <source>
        <dbReference type="ARBA" id="ARBA00022989"/>
    </source>
</evidence>
<keyword evidence="7 8" id="KW-0472">Membrane</keyword>
<reference evidence="10 11" key="1">
    <citation type="submission" date="2011-01" db="EMBL/GenBank/DDBJ databases">
        <title>Whole genome sequence of Amphibacillus xylinus NBRC 15112.</title>
        <authorList>
            <person name="Nakazawa H."/>
            <person name="Katano Y."/>
            <person name="Nakamura S."/>
            <person name="Sasagawa M."/>
            <person name="Fukada J."/>
            <person name="Arai T."/>
            <person name="Sasakura N."/>
            <person name="Mochizuki D."/>
            <person name="Hosoyama A."/>
            <person name="Harada K."/>
            <person name="Horikawa H."/>
            <person name="Kato Y."/>
            <person name="Harada T."/>
            <person name="Sasaki K."/>
            <person name="Sekiguchi M."/>
            <person name="Hodoyama M."/>
            <person name="Nishiko R."/>
            <person name="Narita H."/>
            <person name="Hanamaki A."/>
            <person name="Hata C."/>
            <person name="Konno Y."/>
            <person name="Niimura Y."/>
            <person name="Yamazaki S."/>
            <person name="Fujita N."/>
        </authorList>
    </citation>
    <scope>NUCLEOTIDE SEQUENCE [LARGE SCALE GENOMIC DNA]</scope>
    <source>
        <strain evidence="11">ATCC 51415 / DSM 6626 / JCM 7361 / LMG 17667 / NBRC 15112 / Ep01</strain>
    </source>
</reference>
<evidence type="ECO:0000256" key="7">
    <source>
        <dbReference type="ARBA" id="ARBA00023136"/>
    </source>
</evidence>
<keyword evidence="2 8" id="KW-1003">Cell membrane</keyword>
<dbReference type="InterPro" id="IPR004268">
    <property type="entry name" value="MurJ"/>
</dbReference>
<dbReference type="STRING" id="698758.AXY_20340"/>
<dbReference type="Pfam" id="PF03023">
    <property type="entry name" value="MurJ"/>
    <property type="match status" value="1"/>
</dbReference>
<evidence type="ECO:0000256" key="1">
    <source>
        <dbReference type="ARBA" id="ARBA00004651"/>
    </source>
</evidence>
<feature type="transmembrane region" description="Helical" evidence="9">
    <location>
        <begin position="426"/>
        <end position="446"/>
    </location>
</feature>
<dbReference type="AlphaFoldDB" id="K0J5F8"/>
<evidence type="ECO:0000256" key="5">
    <source>
        <dbReference type="ARBA" id="ARBA00022984"/>
    </source>
</evidence>
<protein>
    <recommendedName>
        <fullName evidence="8">Lipid II flippase</fullName>
    </recommendedName>
</protein>
<feature type="transmembrane region" description="Helical" evidence="9">
    <location>
        <begin position="367"/>
        <end position="387"/>
    </location>
</feature>
<feature type="transmembrane region" description="Helical" evidence="9">
    <location>
        <begin position="217"/>
        <end position="239"/>
    </location>
</feature>
<keyword evidence="11" id="KW-1185">Reference proteome</keyword>
<feature type="transmembrane region" description="Helical" evidence="9">
    <location>
        <begin position="118"/>
        <end position="139"/>
    </location>
</feature>
<dbReference type="EMBL" id="AP012050">
    <property type="protein sequence ID" value="BAM48166.1"/>
    <property type="molecule type" value="Genomic_DNA"/>
</dbReference>
<evidence type="ECO:0000256" key="3">
    <source>
        <dbReference type="ARBA" id="ARBA00022692"/>
    </source>
</evidence>
<dbReference type="PANTHER" id="PTHR47019">
    <property type="entry name" value="LIPID II FLIPPASE MURJ"/>
    <property type="match status" value="1"/>
</dbReference>
<dbReference type="HOGENOM" id="CLU_006797_4_1_9"/>
<feature type="transmembrane region" description="Helical" evidence="9">
    <location>
        <begin position="259"/>
        <end position="276"/>
    </location>
</feature>
<feature type="transmembrane region" description="Helical" evidence="9">
    <location>
        <begin position="176"/>
        <end position="196"/>
    </location>
</feature>
<comment type="similarity">
    <text evidence="8">Belongs to the MurJ/MviN family.</text>
</comment>
<comment type="function">
    <text evidence="8">Involved in peptidoglycan biosynthesis. Transports lipid-linked peptidoglycan precursors from the inner to the outer leaflet of the cytoplasmic membrane.</text>
</comment>
<dbReference type="Proteomes" id="UP000006294">
    <property type="component" value="Chromosome"/>
</dbReference>
<dbReference type="eggNOG" id="COG0728">
    <property type="taxonomic scope" value="Bacteria"/>
</dbReference>
<feature type="transmembrane region" description="Helical" evidence="9">
    <location>
        <begin position="12"/>
        <end position="34"/>
    </location>
</feature>
<gene>
    <name evidence="10" type="ordered locus">AXY_20340</name>
</gene>
<sequence>MNPRLVKKSFTYILIIILIKFAAVIKDVVIAYYFGDSYQADAFLTAFVIVNIFILFFTNGMRNVFIPNYMKAKLNNKQLEFTRSLLTGTLILTVCLVILMLITSPIFIRILYPNQAQLITKLTQILFISLIAVSINVVMESYFEANQLYSLSAFSQFIVLLTMIIFTYFFQEKFSIYALAYGYGIGTLVSLLIKLYPARKIVRPDFSTETVKKFYRAYIPIAITVMVGQINLATDQFFANRFGEGIVTYLSYAKNLVHLPQGLIATALATITLPVISQSSATKQTQKFINTIRQGQLFMIALLVPAIVGLAILMPEIIAFLYERGAFTNDATRQTAVIAYYYLGSVLFYSLNQMLANGIYAIHKGHLIMRLGLISIALNIILNQLLTINIGHIGIPLASSIVGIIYFLLTYRIFVKHIGTLMNNNFLISLGKILVSSLVMGIVLMLVLNLHLLIKIAIGIIIYFTSNGVLKTKIR</sequence>
<evidence type="ECO:0000256" key="8">
    <source>
        <dbReference type="PIRNR" id="PIRNR002869"/>
    </source>
</evidence>
<dbReference type="GO" id="GO:0005886">
    <property type="term" value="C:plasma membrane"/>
    <property type="evidence" value="ECO:0007669"/>
    <property type="project" value="UniProtKB-SubCell"/>
</dbReference>
<evidence type="ECO:0000313" key="11">
    <source>
        <dbReference type="Proteomes" id="UP000006294"/>
    </source>
</evidence>
<dbReference type="PANTHER" id="PTHR47019:SF1">
    <property type="entry name" value="LIPID II FLIPPASE MURJ"/>
    <property type="match status" value="1"/>
</dbReference>
<feature type="transmembrane region" description="Helical" evidence="9">
    <location>
        <begin position="334"/>
        <end position="355"/>
    </location>
</feature>
<evidence type="ECO:0000256" key="2">
    <source>
        <dbReference type="ARBA" id="ARBA00022475"/>
    </source>
</evidence>
<dbReference type="GO" id="GO:0034204">
    <property type="term" value="P:lipid translocation"/>
    <property type="evidence" value="ECO:0007669"/>
    <property type="project" value="TreeGrafter"/>
</dbReference>
<feature type="transmembrane region" description="Helical" evidence="9">
    <location>
        <begin position="85"/>
        <end position="112"/>
    </location>
</feature>
<proteinExistence type="inferred from homology"/>
<organism evidence="10 11">
    <name type="scientific">Amphibacillus xylanus (strain ATCC 51415 / DSM 6626 / JCM 7361 / LMG 17667 / NBRC 15112 / Ep01)</name>
    <dbReference type="NCBI Taxonomy" id="698758"/>
    <lineage>
        <taxon>Bacteria</taxon>
        <taxon>Bacillati</taxon>
        <taxon>Bacillota</taxon>
        <taxon>Bacilli</taxon>
        <taxon>Bacillales</taxon>
        <taxon>Bacillaceae</taxon>
        <taxon>Amphibacillus</taxon>
    </lineage>
</organism>
<dbReference type="PRINTS" id="PR01806">
    <property type="entry name" value="VIRFACTRMVIN"/>
</dbReference>